<keyword evidence="8 9" id="KW-0472">Membrane</keyword>
<feature type="transmembrane region" description="Helical" evidence="9">
    <location>
        <begin position="44"/>
        <end position="66"/>
    </location>
</feature>
<keyword evidence="7 9" id="KW-0811">Translocation</keyword>
<protein>
    <recommendedName>
        <fullName evidence="9">Protein translocase subunit SecE</fullName>
    </recommendedName>
</protein>
<dbReference type="PANTHER" id="PTHR33910:SF1">
    <property type="entry name" value="PROTEIN TRANSLOCASE SUBUNIT SECE"/>
    <property type="match status" value="1"/>
</dbReference>
<name>A0A1D7XH41_9CLOT</name>
<accession>A0A1D7XH41</accession>
<dbReference type="InterPro" id="IPR038379">
    <property type="entry name" value="SecE_sf"/>
</dbReference>
<dbReference type="EMBL" id="CP017253">
    <property type="protein sequence ID" value="AOR22389.1"/>
    <property type="molecule type" value="Genomic_DNA"/>
</dbReference>
<dbReference type="Proteomes" id="UP000094652">
    <property type="component" value="Chromosome"/>
</dbReference>
<dbReference type="Pfam" id="PF00584">
    <property type="entry name" value="SecE"/>
    <property type="match status" value="1"/>
</dbReference>
<evidence type="ECO:0000256" key="1">
    <source>
        <dbReference type="ARBA" id="ARBA00004370"/>
    </source>
</evidence>
<dbReference type="GO" id="GO:0009306">
    <property type="term" value="P:protein secretion"/>
    <property type="evidence" value="ECO:0007669"/>
    <property type="project" value="UniProtKB-UniRule"/>
</dbReference>
<dbReference type="Gene3D" id="1.20.5.1030">
    <property type="entry name" value="Preprotein translocase secy subunit"/>
    <property type="match status" value="1"/>
</dbReference>
<evidence type="ECO:0000256" key="5">
    <source>
        <dbReference type="ARBA" id="ARBA00022927"/>
    </source>
</evidence>
<evidence type="ECO:0000256" key="2">
    <source>
        <dbReference type="ARBA" id="ARBA00022448"/>
    </source>
</evidence>
<dbReference type="PANTHER" id="PTHR33910">
    <property type="entry name" value="PROTEIN TRANSLOCASE SUBUNIT SECE"/>
    <property type="match status" value="1"/>
</dbReference>
<dbReference type="InterPro" id="IPR001901">
    <property type="entry name" value="Translocase_SecE/Sec61-g"/>
</dbReference>
<dbReference type="InterPro" id="IPR005807">
    <property type="entry name" value="SecE_bac"/>
</dbReference>
<dbReference type="HAMAP" id="MF_00422">
    <property type="entry name" value="SecE"/>
    <property type="match status" value="1"/>
</dbReference>
<evidence type="ECO:0000256" key="3">
    <source>
        <dbReference type="ARBA" id="ARBA00022475"/>
    </source>
</evidence>
<reference evidence="11" key="1">
    <citation type="submission" date="2016-09" db="EMBL/GenBank/DDBJ databases">
        <title>Genomics of Clostridium taeniosporum, an organism which forms endospores with ribbon-like appendages.</title>
        <authorList>
            <person name="Walker J.R."/>
        </authorList>
    </citation>
    <scope>NUCLEOTIDE SEQUENCE [LARGE SCALE GENOMIC DNA]</scope>
    <source>
        <strain evidence="11">1/k</strain>
    </source>
</reference>
<dbReference type="GO" id="GO:0065002">
    <property type="term" value="P:intracellular protein transmembrane transport"/>
    <property type="evidence" value="ECO:0007669"/>
    <property type="project" value="UniProtKB-UniRule"/>
</dbReference>
<evidence type="ECO:0000256" key="7">
    <source>
        <dbReference type="ARBA" id="ARBA00023010"/>
    </source>
</evidence>
<keyword evidence="6 9" id="KW-1133">Transmembrane helix</keyword>
<sequence>MSVKDIAKTNKTTKKQGGLFSFFREVKAEVKIITWPSKDETKKAFIAVGIFAIIYILLVGGLDFIFKNLFEMIFNLK</sequence>
<gene>
    <name evidence="9" type="primary">secE</name>
    <name evidence="10" type="ORF">BGI42_01010</name>
</gene>
<evidence type="ECO:0000256" key="4">
    <source>
        <dbReference type="ARBA" id="ARBA00022692"/>
    </source>
</evidence>
<dbReference type="GO" id="GO:0008320">
    <property type="term" value="F:protein transmembrane transporter activity"/>
    <property type="evidence" value="ECO:0007669"/>
    <property type="project" value="UniProtKB-UniRule"/>
</dbReference>
<dbReference type="RefSeq" id="WP_069678555.1">
    <property type="nucleotide sequence ID" value="NZ_CP017253.2"/>
</dbReference>
<dbReference type="AlphaFoldDB" id="A0A1D7XH41"/>
<dbReference type="GO" id="GO:0043952">
    <property type="term" value="P:protein transport by the Sec complex"/>
    <property type="evidence" value="ECO:0007669"/>
    <property type="project" value="UniProtKB-UniRule"/>
</dbReference>
<dbReference type="NCBIfam" id="TIGR00964">
    <property type="entry name" value="secE_bact"/>
    <property type="match status" value="1"/>
</dbReference>
<evidence type="ECO:0000256" key="8">
    <source>
        <dbReference type="ARBA" id="ARBA00023136"/>
    </source>
</evidence>
<dbReference type="KEGG" id="ctae:BGI42_01010"/>
<evidence type="ECO:0000256" key="9">
    <source>
        <dbReference type="HAMAP-Rule" id="MF_00422"/>
    </source>
</evidence>
<keyword evidence="2 9" id="KW-0813">Transport</keyword>
<evidence type="ECO:0000313" key="11">
    <source>
        <dbReference type="Proteomes" id="UP000094652"/>
    </source>
</evidence>
<keyword evidence="11" id="KW-1185">Reference proteome</keyword>
<evidence type="ECO:0000313" key="10">
    <source>
        <dbReference type="EMBL" id="AOR22389.1"/>
    </source>
</evidence>
<keyword evidence="4 9" id="KW-0812">Transmembrane</keyword>
<keyword evidence="3 9" id="KW-1003">Cell membrane</keyword>
<evidence type="ECO:0000256" key="6">
    <source>
        <dbReference type="ARBA" id="ARBA00022989"/>
    </source>
</evidence>
<proteinExistence type="inferred from homology"/>
<dbReference type="OrthoDB" id="9799073at2"/>
<comment type="similarity">
    <text evidence="9">Belongs to the SecE/SEC61-gamma family.</text>
</comment>
<keyword evidence="5 9" id="KW-0653">Protein transport</keyword>
<comment type="subcellular location">
    <subcellularLocation>
        <location evidence="9">Cell membrane</location>
        <topology evidence="9">Single-pass membrane protein</topology>
    </subcellularLocation>
    <subcellularLocation>
        <location evidence="1">Membrane</location>
    </subcellularLocation>
</comment>
<dbReference type="GO" id="GO:0006605">
    <property type="term" value="P:protein targeting"/>
    <property type="evidence" value="ECO:0007669"/>
    <property type="project" value="UniProtKB-UniRule"/>
</dbReference>
<dbReference type="STRING" id="394958.BGI42_01010"/>
<organism evidence="10 11">
    <name type="scientific">Clostridium taeniosporum</name>
    <dbReference type="NCBI Taxonomy" id="394958"/>
    <lineage>
        <taxon>Bacteria</taxon>
        <taxon>Bacillati</taxon>
        <taxon>Bacillota</taxon>
        <taxon>Clostridia</taxon>
        <taxon>Eubacteriales</taxon>
        <taxon>Clostridiaceae</taxon>
        <taxon>Clostridium</taxon>
    </lineage>
</organism>
<comment type="subunit">
    <text evidence="9">Component of the Sec protein translocase complex. Heterotrimer consisting of SecY, SecE and SecG subunits. The heterotrimers can form oligomers, although 1 heterotrimer is thought to be able to translocate proteins. Interacts with the ribosome. Interacts with SecDF, and other proteins may be involved. Interacts with SecA.</text>
</comment>
<dbReference type="GO" id="GO:0005886">
    <property type="term" value="C:plasma membrane"/>
    <property type="evidence" value="ECO:0007669"/>
    <property type="project" value="UniProtKB-SubCell"/>
</dbReference>
<comment type="function">
    <text evidence="9">Essential subunit of the Sec protein translocation channel SecYEG. Clamps together the 2 halves of SecY. May contact the channel plug during translocation.</text>
</comment>